<dbReference type="AlphaFoldDB" id="V6KW28"/>
<reference evidence="1 2" key="1">
    <citation type="journal article" date="2014" name="Genome Announc.">
        <title>Draft Genome Sequence of Streptomyces roseochromogenes subsp. oscitans DS 12.976, Producer of the Aminocoumarin Antibiotic Clorobiocin.</title>
        <authorList>
            <person name="Ruckert C."/>
            <person name="Kalinowski J."/>
            <person name="Heide L."/>
            <person name="Apel A.K."/>
        </authorList>
    </citation>
    <scope>NUCLEOTIDE SEQUENCE [LARGE SCALE GENOMIC DNA]</scope>
    <source>
        <strain evidence="1 2">DS 12.976</strain>
    </source>
</reference>
<evidence type="ECO:0008006" key="3">
    <source>
        <dbReference type="Google" id="ProtNLM"/>
    </source>
</evidence>
<name>V6KW28_STRRC</name>
<proteinExistence type="predicted"/>
<comment type="caution">
    <text evidence="1">The sequence shown here is derived from an EMBL/GenBank/DDBJ whole genome shotgun (WGS) entry which is preliminary data.</text>
</comment>
<dbReference type="HOGENOM" id="CLU_3277484_0_0_11"/>
<organism evidence="1 2">
    <name type="scientific">Streptomyces roseochromogenus subsp. oscitans DS 12.976</name>
    <dbReference type="NCBI Taxonomy" id="1352936"/>
    <lineage>
        <taxon>Bacteria</taxon>
        <taxon>Bacillati</taxon>
        <taxon>Actinomycetota</taxon>
        <taxon>Actinomycetes</taxon>
        <taxon>Kitasatosporales</taxon>
        <taxon>Streptomycetaceae</taxon>
        <taxon>Streptomyces</taxon>
    </lineage>
</organism>
<dbReference type="Proteomes" id="UP000017984">
    <property type="component" value="Chromosome"/>
</dbReference>
<evidence type="ECO:0000313" key="1">
    <source>
        <dbReference type="EMBL" id="EST36337.1"/>
    </source>
</evidence>
<dbReference type="InterPro" id="IPR036188">
    <property type="entry name" value="FAD/NAD-bd_sf"/>
</dbReference>
<protein>
    <recommendedName>
        <fullName evidence="3">FAD/NAD(P)-binding domain-containing protein</fullName>
    </recommendedName>
</protein>
<sequence>MPATELDPGARSVLLADGAKVEYDVLVVATGGRGCGPGGGW</sequence>
<accession>V6KW28</accession>
<gene>
    <name evidence="1" type="ORF">M878_02400</name>
</gene>
<evidence type="ECO:0000313" key="2">
    <source>
        <dbReference type="Proteomes" id="UP000017984"/>
    </source>
</evidence>
<dbReference type="PATRIC" id="fig|1352936.5.peg.532"/>
<dbReference type="EMBL" id="AWQX01000013">
    <property type="protein sequence ID" value="EST36337.1"/>
    <property type="molecule type" value="Genomic_DNA"/>
</dbReference>
<keyword evidence="2" id="KW-1185">Reference proteome</keyword>
<dbReference type="STRING" id="1352936.M878_02400"/>
<dbReference type="SUPFAM" id="SSF51905">
    <property type="entry name" value="FAD/NAD(P)-binding domain"/>
    <property type="match status" value="1"/>
</dbReference>
<dbReference type="Gene3D" id="3.50.50.60">
    <property type="entry name" value="FAD/NAD(P)-binding domain"/>
    <property type="match status" value="1"/>
</dbReference>